<reference evidence="2 3" key="1">
    <citation type="submission" date="2024-10" db="EMBL/GenBank/DDBJ databases">
        <title>The Natural Products Discovery Center: Release of the First 8490 Sequenced Strains for Exploring Actinobacteria Biosynthetic Diversity.</title>
        <authorList>
            <person name="Kalkreuter E."/>
            <person name="Kautsar S.A."/>
            <person name="Yang D."/>
            <person name="Bader C.D."/>
            <person name="Teijaro C.N."/>
            <person name="Fluegel L."/>
            <person name="Davis C.M."/>
            <person name="Simpson J.R."/>
            <person name="Lauterbach L."/>
            <person name="Steele A.D."/>
            <person name="Gui C."/>
            <person name="Meng S."/>
            <person name="Li G."/>
            <person name="Viehrig K."/>
            <person name="Ye F."/>
            <person name="Su P."/>
            <person name="Kiefer A.F."/>
            <person name="Nichols A."/>
            <person name="Cepeda A.J."/>
            <person name="Yan W."/>
            <person name="Fan B."/>
            <person name="Jiang Y."/>
            <person name="Adhikari A."/>
            <person name="Zheng C.-J."/>
            <person name="Schuster L."/>
            <person name="Cowan T.M."/>
            <person name="Smanski M.J."/>
            <person name="Chevrette M.G."/>
            <person name="De Carvalho L.P.S."/>
            <person name="Shen B."/>
        </authorList>
    </citation>
    <scope>NUCLEOTIDE SEQUENCE [LARGE SCALE GENOMIC DNA]</scope>
    <source>
        <strain evidence="2 3">NPDC002173</strain>
    </source>
</reference>
<keyword evidence="1" id="KW-1133">Transmembrane helix</keyword>
<feature type="transmembrane region" description="Helical" evidence="1">
    <location>
        <begin position="265"/>
        <end position="283"/>
    </location>
</feature>
<dbReference type="Pfam" id="PF13795">
    <property type="entry name" value="HupE_UreJ_2"/>
    <property type="match status" value="1"/>
</dbReference>
<keyword evidence="1" id="KW-0472">Membrane</keyword>
<protein>
    <submittedName>
        <fullName evidence="2">HupE/UreJ family protein</fullName>
    </submittedName>
</protein>
<feature type="transmembrane region" description="Helical" evidence="1">
    <location>
        <begin position="295"/>
        <end position="315"/>
    </location>
</feature>
<feature type="transmembrane region" description="Helical" evidence="1">
    <location>
        <begin position="321"/>
        <end position="346"/>
    </location>
</feature>
<proteinExistence type="predicted"/>
<name>A0ABW6SMU4_9ACTN</name>
<feature type="transmembrane region" description="Helical" evidence="1">
    <location>
        <begin position="236"/>
        <end position="259"/>
    </location>
</feature>
<dbReference type="Proteomes" id="UP001602013">
    <property type="component" value="Unassembled WGS sequence"/>
</dbReference>
<sequence>MPRRHRLSALVLAHVLVGLLAGVFVGVLVDAARPAPAAAHDATTKAHATVTGTGPDVRAVLDLEYDLLMKSAWLYAEAYDAKERTEQLRQLKINHDAVIDYVTRRFAVTYDDAPCTPTPAGDADVRERAKVAFAVVTLDYDCAGEGPGQHAISSALFPDAESFVHSTETLVGYRLDGTTGSAVLTAASPTLRIGERRAAHQVGEFFLLGAEHLLSGLDHIFFLLALLIGARRLRDVIVTASAFTVAHSITFLLAAMGVVDVPAAIVEPVIAVSIIVVAVANLLGRGEERAGRWRLPVVFAFGLVHGLGFASALDIDESGSWGLLLSLLSFNVGIEVTQLVIIAVLFPLLTLLRRTSAARWVTVAMSAPIVAVSLYWCVDRVTLPF</sequence>
<keyword evidence="1" id="KW-0812">Transmembrane</keyword>
<keyword evidence="3" id="KW-1185">Reference proteome</keyword>
<evidence type="ECO:0000313" key="2">
    <source>
        <dbReference type="EMBL" id="MFF3666301.1"/>
    </source>
</evidence>
<dbReference type="EMBL" id="JBIASD010000006">
    <property type="protein sequence ID" value="MFF3666301.1"/>
    <property type="molecule type" value="Genomic_DNA"/>
</dbReference>
<gene>
    <name evidence="2" type="ORF">ACFYXI_11960</name>
</gene>
<evidence type="ECO:0000313" key="3">
    <source>
        <dbReference type="Proteomes" id="UP001602013"/>
    </source>
</evidence>
<organism evidence="2 3">
    <name type="scientific">Microtetraspora malaysiensis</name>
    <dbReference type="NCBI Taxonomy" id="161358"/>
    <lineage>
        <taxon>Bacteria</taxon>
        <taxon>Bacillati</taxon>
        <taxon>Actinomycetota</taxon>
        <taxon>Actinomycetes</taxon>
        <taxon>Streptosporangiales</taxon>
        <taxon>Streptosporangiaceae</taxon>
        <taxon>Microtetraspora</taxon>
    </lineage>
</organism>
<evidence type="ECO:0000256" key="1">
    <source>
        <dbReference type="SAM" id="Phobius"/>
    </source>
</evidence>
<feature type="transmembrane region" description="Helical" evidence="1">
    <location>
        <begin position="205"/>
        <end position="229"/>
    </location>
</feature>
<comment type="caution">
    <text evidence="2">The sequence shown here is derived from an EMBL/GenBank/DDBJ whole genome shotgun (WGS) entry which is preliminary data.</text>
</comment>
<dbReference type="RefSeq" id="WP_387410733.1">
    <property type="nucleotide sequence ID" value="NZ_JBIASD010000006.1"/>
</dbReference>
<dbReference type="InterPro" id="IPR032809">
    <property type="entry name" value="Put_HupE_UreJ"/>
</dbReference>
<feature type="transmembrane region" description="Helical" evidence="1">
    <location>
        <begin position="358"/>
        <end position="376"/>
    </location>
</feature>
<accession>A0ABW6SMU4</accession>